<dbReference type="EMBL" id="JANIEX010000181">
    <property type="protein sequence ID" value="KAJ3571516.1"/>
    <property type="molecule type" value="Genomic_DNA"/>
</dbReference>
<keyword evidence="8" id="KW-1185">Reference proteome</keyword>
<dbReference type="Pfam" id="PF13193">
    <property type="entry name" value="AMP-binding_C"/>
    <property type="match status" value="1"/>
</dbReference>
<dbReference type="InterPro" id="IPR020845">
    <property type="entry name" value="AMP-binding_CS"/>
</dbReference>
<evidence type="ECO:0000256" key="3">
    <source>
        <dbReference type="SAM" id="MobiDB-lite"/>
    </source>
</evidence>
<name>A0AAD5VW03_9AGAR</name>
<accession>A0AAD5VW03</accession>
<keyword evidence="2" id="KW-0436">Ligase</keyword>
<feature type="compositionally biased region" description="Polar residues" evidence="3">
    <location>
        <begin position="1471"/>
        <end position="1492"/>
    </location>
</feature>
<feature type="region of interest" description="Disordered" evidence="3">
    <location>
        <begin position="1463"/>
        <end position="1510"/>
    </location>
</feature>
<sequence>MHLKSLYPDPPPNPPLLNAYLALSGRPDQAAWPDFIAHVEHHTGKSYSFRSLCQRIDDLATALGAPISAGGFGLGPQSGERIGIMSDNSSDYLTLAVSCLKVAVPFVLISCYSTPFELRHALSLTKTTRLFVAPQYFSRVLLVVEELGLPKDKIYFMNEDISGQISVESLTLKVKEKQIPQESVRIVPKDTLGYLVFSSGTSGLPKAVMVSHGNIVYSLRQGVVLIEERFKLGNVPTPLTADGVPASLAALPMHHSAGFHTYCFRFFLSPARLVILPRWDTQTVIEVIPKYKLTSLGFVPSLIQQLLSHPKIEQVDFSSVLALNCGAAYLPREFLKKLVSLSPKEVNFSEGYGLSECTIAALFQPHPGILGGRAKDNVNATGFLHPGMEARIVRDDGTEADWDEVGELWLRGENVVLGYWNNPKASAETFVDGWLHTGDKFRVDRDQYFYFADRAKDTLKVSGTQVSPMEIEEVLMSHPKKLIVDVTVAGVSGGRTEDEKVPRAWIVLSEAGKAMGPSEAIKELEAWHQSNLSRYKWLRGGIEVVNEIPKSPSGKTLRRLLQDHPRLEGQPFVQWAESISTNGSITFIIQDYKSPGVTQSATLESPKSFDYSYTHDDGIKESFLAFSARIYEFDKQLGNFANECLKLGRVAGLLLAIKRSRELLRRTREVFFRNASALLPEIQGLARKELSSSMRTDTTTEHYYIPLQYFKDPLLPFEVLPNVLEELAQALSLLHVRIEEFREFTDEGLFLRSLLLTMERDLMYRASCARVYSARLNTPPIQRYIHQFTDELERDFDKASSALSEFTAVGVSAISHEQERASQSLTNILTVATFFSGVTASTLQMSTSGDSGNYFVEVASMLWYASLVFSVGAALNSLLAMAWKETRSGSRGGRMPFWVTMWIDGSQLLFLGVAIVTFSAGLVVFAFATNDENKSPFTPWVTVGATAITFIGLIAILTWLTYEISISPAFVQEAKLMKSSSDSIHSSTSKLSAFGGGLSEAFTHALASLGIPSLHRDDPRVDRVDIEVSADKESVAVEEPTKPDENHDSTTPSNVPKTKLWQSRAKQIGMLNAATSAFISTGAKYKRGHQLTSPSTRKLQIDTNPVASIELSRYGSIHDIAFSKDGKWLAVTCAKEHTGQSWTTVYDSQTLETYADTWHEGRVVSERLLWSPSGSKIIIKFEHRFDVWDLDAKQLHVIERHHSVKDVQCFPGGRAQLRIQNEFDTSGELFQVLITIFQDLIINFLAQMAVYRFENMHIRSIGLEARNNYLVVVAKVTKSVPEQIEPASSRAEKRILVYDLDKQEVIYKVPVLENISSVYPIPGELDMLVTHTDHKAFQLWFFDAGIKGAEITARLKKRTISPQPDSADYIGPTCVSGNYNQFIVNVTSVGSIDFWRRESGAPHQRFEHQILRDEGVRCFSWRTSSENTAIFATSGLDGNTLRIWRGEEPVITKAPAAFEFNSSLSSRSSSQGTTRDLWQHARQFTTGASSVSPGEMEKVEESGREGAADA</sequence>
<feature type="transmembrane region" description="Helical" evidence="4">
    <location>
        <begin position="895"/>
        <end position="928"/>
    </location>
</feature>
<dbReference type="PANTHER" id="PTHR24096">
    <property type="entry name" value="LONG-CHAIN-FATTY-ACID--COA LIGASE"/>
    <property type="match status" value="1"/>
</dbReference>
<proteinExistence type="inferred from homology"/>
<dbReference type="Proteomes" id="UP001213000">
    <property type="component" value="Unassembled WGS sequence"/>
</dbReference>
<comment type="caution">
    <text evidence="7">The sequence shown here is derived from an EMBL/GenBank/DDBJ whole genome shotgun (WGS) entry which is preliminary data.</text>
</comment>
<evidence type="ECO:0000256" key="4">
    <source>
        <dbReference type="SAM" id="Phobius"/>
    </source>
</evidence>
<feature type="transmembrane region" description="Helical" evidence="4">
    <location>
        <begin position="940"/>
        <end position="962"/>
    </location>
</feature>
<keyword evidence="4" id="KW-1133">Transmembrane helix</keyword>
<feature type="compositionally biased region" description="Basic and acidic residues" evidence="3">
    <location>
        <begin position="1028"/>
        <end position="1048"/>
    </location>
</feature>
<dbReference type="Gene3D" id="2.130.10.10">
    <property type="entry name" value="YVTN repeat-like/Quinoprotein amine dehydrogenase"/>
    <property type="match status" value="1"/>
</dbReference>
<evidence type="ECO:0000313" key="8">
    <source>
        <dbReference type="Proteomes" id="UP001213000"/>
    </source>
</evidence>
<dbReference type="InterPro" id="IPR045851">
    <property type="entry name" value="AMP-bd_C_sf"/>
</dbReference>
<dbReference type="InterPro" id="IPR042099">
    <property type="entry name" value="ANL_N_sf"/>
</dbReference>
<feature type="domain" description="AMP-binding enzyme C-terminal" evidence="6">
    <location>
        <begin position="470"/>
        <end position="555"/>
    </location>
</feature>
<dbReference type="InterPro" id="IPR025110">
    <property type="entry name" value="AMP-bd_C"/>
</dbReference>
<dbReference type="InterPro" id="IPR036322">
    <property type="entry name" value="WD40_repeat_dom_sf"/>
</dbReference>
<organism evidence="7 8">
    <name type="scientific">Leucocoprinus birnbaumii</name>
    <dbReference type="NCBI Taxonomy" id="56174"/>
    <lineage>
        <taxon>Eukaryota</taxon>
        <taxon>Fungi</taxon>
        <taxon>Dikarya</taxon>
        <taxon>Basidiomycota</taxon>
        <taxon>Agaricomycotina</taxon>
        <taxon>Agaricomycetes</taxon>
        <taxon>Agaricomycetidae</taxon>
        <taxon>Agaricales</taxon>
        <taxon>Agaricineae</taxon>
        <taxon>Agaricaceae</taxon>
        <taxon>Leucocoprinus</taxon>
    </lineage>
</organism>
<evidence type="ECO:0000256" key="2">
    <source>
        <dbReference type="ARBA" id="ARBA00022598"/>
    </source>
</evidence>
<dbReference type="InterPro" id="IPR000873">
    <property type="entry name" value="AMP-dep_synth/lig_dom"/>
</dbReference>
<dbReference type="Gene3D" id="3.30.300.30">
    <property type="match status" value="1"/>
</dbReference>
<keyword evidence="4" id="KW-0472">Membrane</keyword>
<evidence type="ECO:0000259" key="6">
    <source>
        <dbReference type="Pfam" id="PF13193"/>
    </source>
</evidence>
<protein>
    <recommendedName>
        <fullName evidence="9">Acetyl-CoA synthetase-like protein</fullName>
    </recommendedName>
</protein>
<gene>
    <name evidence="7" type="ORF">NP233_g3698</name>
</gene>
<dbReference type="PANTHER" id="PTHR24096:SF149">
    <property type="entry name" value="AMP-BINDING DOMAIN-CONTAINING PROTEIN-RELATED"/>
    <property type="match status" value="1"/>
</dbReference>
<comment type="similarity">
    <text evidence="1">Belongs to the ATP-dependent AMP-binding enzyme family.</text>
</comment>
<dbReference type="PROSITE" id="PS00455">
    <property type="entry name" value="AMP_BINDING"/>
    <property type="match status" value="1"/>
</dbReference>
<reference evidence="7" key="1">
    <citation type="submission" date="2022-07" db="EMBL/GenBank/DDBJ databases">
        <title>Genome Sequence of Leucocoprinus birnbaumii.</title>
        <authorList>
            <person name="Buettner E."/>
        </authorList>
    </citation>
    <scope>NUCLEOTIDE SEQUENCE</scope>
    <source>
        <strain evidence="7">VT141</strain>
    </source>
</reference>
<dbReference type="InterPro" id="IPR015943">
    <property type="entry name" value="WD40/YVTN_repeat-like_dom_sf"/>
</dbReference>
<dbReference type="SUPFAM" id="SSF56801">
    <property type="entry name" value="Acetyl-CoA synthetase-like"/>
    <property type="match status" value="1"/>
</dbReference>
<feature type="region of interest" description="Disordered" evidence="3">
    <location>
        <begin position="1028"/>
        <end position="1058"/>
    </location>
</feature>
<keyword evidence="4" id="KW-0812">Transmembrane</keyword>
<dbReference type="Pfam" id="PF00501">
    <property type="entry name" value="AMP-binding"/>
    <property type="match status" value="1"/>
</dbReference>
<feature type="domain" description="AMP-dependent synthetase/ligase" evidence="5">
    <location>
        <begin position="30"/>
        <end position="420"/>
    </location>
</feature>
<dbReference type="GO" id="GO:0016405">
    <property type="term" value="F:CoA-ligase activity"/>
    <property type="evidence" value="ECO:0007669"/>
    <property type="project" value="TreeGrafter"/>
</dbReference>
<evidence type="ECO:0000259" key="5">
    <source>
        <dbReference type="Pfam" id="PF00501"/>
    </source>
</evidence>
<evidence type="ECO:0000313" key="7">
    <source>
        <dbReference type="EMBL" id="KAJ3571516.1"/>
    </source>
</evidence>
<feature type="compositionally biased region" description="Basic and acidic residues" evidence="3">
    <location>
        <begin position="1495"/>
        <end position="1510"/>
    </location>
</feature>
<dbReference type="Gene3D" id="3.40.50.12780">
    <property type="entry name" value="N-terminal domain of ligase-like"/>
    <property type="match status" value="1"/>
</dbReference>
<evidence type="ECO:0008006" key="9">
    <source>
        <dbReference type="Google" id="ProtNLM"/>
    </source>
</evidence>
<dbReference type="SUPFAM" id="SSF50978">
    <property type="entry name" value="WD40 repeat-like"/>
    <property type="match status" value="1"/>
</dbReference>
<evidence type="ECO:0000256" key="1">
    <source>
        <dbReference type="ARBA" id="ARBA00006432"/>
    </source>
</evidence>
<feature type="compositionally biased region" description="Polar residues" evidence="3">
    <location>
        <begin position="1049"/>
        <end position="1058"/>
    </location>
</feature>